<comment type="caution">
    <text evidence="12">Lacks conserved residue(s) required for the propagation of feature annotation.</text>
</comment>
<evidence type="ECO:0000256" key="1">
    <source>
        <dbReference type="ARBA" id="ARBA00022559"/>
    </source>
</evidence>
<sequence length="757" mass="83263">MGKENDISKCPFHNGSMKSNVAGGGTQNNDWWPKRLKVSVLRQNSSLSDPMDKDFNYAEAFNSLDLEEVKRDLHALMTDSQDWWPADFGHYGPLFIRMAWHSAGTYRVGDGRGGAGAGQQRFAPLNSWPDNVSLDKARRLLWPIKQKYGKKISWADLMILTGNVALESMGFKTFGFAGGREDVWEPEEDVYWGSETTWLGGDIRYGHGSEGVVEGHGVTVSDDDADGDKHTRDLENPLAAVQMGLIYVNPEGPDGNPDPVAAIQDIRDTFGRMAMNDEETVALIAGGHTFGKTHGAASADNVGAEPEGADLELQGLGWVNSYGTGKGGDAITSGLEVTWTKTPTQWSNNFFENLFGYEWELTKSPAGAHQWVAKNADNIIPDAFDGSKKHRPTMLTTDLSLKFDPEYERISRRFYENPDEFADAFARAWYKLTHRDMGPKTRYLGPEVPQEELLWQDPIPEVNHELVNDSDVAALKAKVLESGLSVSELVSTAWASASTFRGSDKRGGANGARIRLAPQKDWLVNNPVQLQKVLGKLEDIQNSFNAAQGGGKKVSLADLIVIAGAAGVEKAARDAGHNITVPVAAGRMDASQQQTDVEQFGYLEPFADGFRNYRKGKSQVSTEELLIDRAQLLTLTAPELTVLLGGMRVLNTNFDGSNYGVFTDRPGQLTNDFFVNLLDMNTEWKATSDERETYVGSDRNTGKAKWVGTRADLVFGSNSELRAVAEVYASADAKDKFVNDFVAAWNKIMNADRFDLA</sequence>
<dbReference type="InterPro" id="IPR000763">
    <property type="entry name" value="Catalase_peroxidase"/>
</dbReference>
<keyword evidence="2 12" id="KW-0349">Heme</keyword>
<dbReference type="GO" id="GO:0070301">
    <property type="term" value="P:cellular response to hydrogen peroxide"/>
    <property type="evidence" value="ECO:0007669"/>
    <property type="project" value="TreeGrafter"/>
</dbReference>
<comment type="caution">
    <text evidence="16">The sequence shown here is derived from an EMBL/GenBank/DDBJ whole genome shotgun (WGS) entry which is preliminary data.</text>
</comment>
<name>A0A6N8HDE4_9FLAO</name>
<comment type="cofactor">
    <cofactor evidence="12">
        <name>heme b</name>
        <dbReference type="ChEBI" id="CHEBI:60344"/>
    </cofactor>
    <text evidence="12">Binds 1 heme b (iron(II)-protoporphyrin IX) group per dimer.</text>
</comment>
<feature type="domain" description="Plant heme peroxidase family profile" evidence="15">
    <location>
        <begin position="134"/>
        <end position="445"/>
    </location>
</feature>
<feature type="region of interest" description="Disordered" evidence="14">
    <location>
        <begin position="1"/>
        <end position="28"/>
    </location>
</feature>
<organism evidence="16 17">
    <name type="scientific">Flavobacterium rakeshii</name>
    <dbReference type="NCBI Taxonomy" id="1038845"/>
    <lineage>
        <taxon>Bacteria</taxon>
        <taxon>Pseudomonadati</taxon>
        <taxon>Bacteroidota</taxon>
        <taxon>Flavobacteriia</taxon>
        <taxon>Flavobacteriales</taxon>
        <taxon>Flavobacteriaceae</taxon>
        <taxon>Flavobacterium</taxon>
    </lineage>
</organism>
<proteinExistence type="inferred from homology"/>
<comment type="similarity">
    <text evidence="9 12 13">Belongs to the peroxidase family. Peroxidase/catalase subfamily.</text>
</comment>
<dbReference type="FunFam" id="1.10.420.10:FF:000004">
    <property type="entry name" value="Catalase-peroxidase"/>
    <property type="match status" value="1"/>
</dbReference>
<dbReference type="PRINTS" id="PR00460">
    <property type="entry name" value="BPEROXIDASE"/>
</dbReference>
<reference evidence="16 17" key="1">
    <citation type="submission" date="2019-12" db="EMBL/GenBank/DDBJ databases">
        <authorList>
            <person name="Sun J.-Q."/>
        </authorList>
    </citation>
    <scope>NUCLEOTIDE SEQUENCE [LARGE SCALE GENOMIC DNA]</scope>
    <source>
        <strain evidence="16 17">JCM 17928</strain>
    </source>
</reference>
<dbReference type="PRINTS" id="PR00458">
    <property type="entry name" value="PEROXIDASE"/>
</dbReference>
<evidence type="ECO:0000256" key="10">
    <source>
        <dbReference type="ARBA" id="ARBA00067012"/>
    </source>
</evidence>
<evidence type="ECO:0000256" key="4">
    <source>
        <dbReference type="ARBA" id="ARBA00023002"/>
    </source>
</evidence>
<evidence type="ECO:0000256" key="2">
    <source>
        <dbReference type="ARBA" id="ARBA00022617"/>
    </source>
</evidence>
<dbReference type="NCBIfam" id="TIGR00198">
    <property type="entry name" value="cat_per_HPI"/>
    <property type="match status" value="1"/>
</dbReference>
<dbReference type="Pfam" id="PF00141">
    <property type="entry name" value="peroxidase"/>
    <property type="match status" value="2"/>
</dbReference>
<evidence type="ECO:0000256" key="5">
    <source>
        <dbReference type="ARBA" id="ARBA00023004"/>
    </source>
</evidence>
<dbReference type="CDD" id="cd08200">
    <property type="entry name" value="catalase_peroxidase_2"/>
    <property type="match status" value="1"/>
</dbReference>
<evidence type="ECO:0000313" key="16">
    <source>
        <dbReference type="EMBL" id="MUV03406.1"/>
    </source>
</evidence>
<keyword evidence="6 12" id="KW-0376">Hydrogen peroxide</keyword>
<keyword evidence="1 12" id="KW-0575">Peroxidase</keyword>
<dbReference type="Gene3D" id="1.10.520.10">
    <property type="match status" value="2"/>
</dbReference>
<dbReference type="InterPro" id="IPR002016">
    <property type="entry name" value="Haem_peroxidase"/>
</dbReference>
<evidence type="ECO:0000256" key="14">
    <source>
        <dbReference type="SAM" id="MobiDB-lite"/>
    </source>
</evidence>
<dbReference type="Gene3D" id="1.10.420.10">
    <property type="entry name" value="Peroxidase, domain 2"/>
    <property type="match status" value="2"/>
</dbReference>
<comment type="PTM">
    <text evidence="12">Formation of the three residue Trp-Tyr-Met cross-link is important for the catalase, but not the peroxidase activity of the enzyme.</text>
</comment>
<dbReference type="PANTHER" id="PTHR30555:SF0">
    <property type="entry name" value="CATALASE-PEROXIDASE"/>
    <property type="match status" value="1"/>
</dbReference>
<dbReference type="FunFam" id="1.10.520.10:FF:000002">
    <property type="entry name" value="Catalase-peroxidase"/>
    <property type="match status" value="1"/>
</dbReference>
<dbReference type="GO" id="GO:0046872">
    <property type="term" value="F:metal ion binding"/>
    <property type="evidence" value="ECO:0007669"/>
    <property type="project" value="UniProtKB-KW"/>
</dbReference>
<comment type="subunit">
    <text evidence="12">Homodimer or homotetramer.</text>
</comment>
<gene>
    <name evidence="12 16" type="primary">katG</name>
    <name evidence="16" type="ORF">GN157_06770</name>
</gene>
<comment type="catalytic activity">
    <reaction evidence="7 12 13">
        <text>2 H2O2 = O2 + 2 H2O</text>
        <dbReference type="Rhea" id="RHEA:20309"/>
        <dbReference type="ChEBI" id="CHEBI:15377"/>
        <dbReference type="ChEBI" id="CHEBI:15379"/>
        <dbReference type="ChEBI" id="CHEBI:16240"/>
        <dbReference type="EC" id="1.11.1.21"/>
    </reaction>
</comment>
<evidence type="ECO:0000256" key="12">
    <source>
        <dbReference type="HAMAP-Rule" id="MF_01961"/>
    </source>
</evidence>
<dbReference type="InterPro" id="IPR019794">
    <property type="entry name" value="Peroxidases_AS"/>
</dbReference>
<feature type="site" description="Transition state stabilizer" evidence="12">
    <location>
        <position position="97"/>
    </location>
</feature>
<dbReference type="OrthoDB" id="9759743at2"/>
<dbReference type="EMBL" id="WOWP01000021">
    <property type="protein sequence ID" value="MUV03406.1"/>
    <property type="molecule type" value="Genomic_DNA"/>
</dbReference>
<keyword evidence="3 12" id="KW-0479">Metal-binding</keyword>
<dbReference type="PANTHER" id="PTHR30555">
    <property type="entry name" value="HYDROPEROXIDASE I, BIFUNCTIONAL CATALASE-PEROXIDASE"/>
    <property type="match status" value="1"/>
</dbReference>
<dbReference type="GO" id="GO:0042744">
    <property type="term" value="P:hydrogen peroxide catabolic process"/>
    <property type="evidence" value="ECO:0007669"/>
    <property type="project" value="UniProtKB-KW"/>
</dbReference>
<protein>
    <recommendedName>
        <fullName evidence="11 12">Catalase-peroxidase</fullName>
        <shortName evidence="12">CP</shortName>
        <ecNumber evidence="10 12">1.11.1.21</ecNumber>
    </recommendedName>
    <alternativeName>
        <fullName evidence="12">Peroxidase/catalase</fullName>
    </alternativeName>
</protein>
<dbReference type="NCBIfam" id="NF011635">
    <property type="entry name" value="PRK15061.1"/>
    <property type="match status" value="1"/>
</dbReference>
<dbReference type="GO" id="GO:0004096">
    <property type="term" value="F:catalase activity"/>
    <property type="evidence" value="ECO:0007669"/>
    <property type="project" value="UniProtKB-UniRule"/>
</dbReference>
<evidence type="ECO:0000256" key="6">
    <source>
        <dbReference type="ARBA" id="ARBA00023324"/>
    </source>
</evidence>
<dbReference type="InterPro" id="IPR019793">
    <property type="entry name" value="Peroxidases_heam-ligand_BS"/>
</dbReference>
<dbReference type="PROSITE" id="PS00435">
    <property type="entry name" value="PEROXIDASE_1"/>
    <property type="match status" value="1"/>
</dbReference>
<keyword evidence="5 12" id="KW-0408">Iron</keyword>
<evidence type="ECO:0000256" key="8">
    <source>
        <dbReference type="ARBA" id="ARBA00051651"/>
    </source>
</evidence>
<dbReference type="PROSITE" id="PS50873">
    <property type="entry name" value="PEROXIDASE_4"/>
    <property type="match status" value="1"/>
</dbReference>
<dbReference type="HAMAP" id="MF_01961">
    <property type="entry name" value="Catal_peroxid"/>
    <property type="match status" value="1"/>
</dbReference>
<dbReference type="PROSITE" id="PS00436">
    <property type="entry name" value="PEROXIDASE_2"/>
    <property type="match status" value="1"/>
</dbReference>
<feature type="active site" description="Proton acceptor" evidence="12">
    <location>
        <position position="101"/>
    </location>
</feature>
<accession>A0A6N8HDE4</accession>
<evidence type="ECO:0000256" key="13">
    <source>
        <dbReference type="RuleBase" id="RU003451"/>
    </source>
</evidence>
<evidence type="ECO:0000256" key="7">
    <source>
        <dbReference type="ARBA" id="ARBA00049145"/>
    </source>
</evidence>
<dbReference type="SUPFAM" id="SSF48113">
    <property type="entry name" value="Heme-dependent peroxidases"/>
    <property type="match status" value="2"/>
</dbReference>
<evidence type="ECO:0000313" key="17">
    <source>
        <dbReference type="Proteomes" id="UP000433945"/>
    </source>
</evidence>
<comment type="function">
    <text evidence="12">Bifunctional enzyme with both catalase and broad-spectrum peroxidase activity.</text>
</comment>
<evidence type="ECO:0000259" key="15">
    <source>
        <dbReference type="PROSITE" id="PS50873"/>
    </source>
</evidence>
<keyword evidence="17" id="KW-1185">Reference proteome</keyword>
<keyword evidence="4 12" id="KW-0560">Oxidoreductase</keyword>
<dbReference type="RefSeq" id="WP_157482378.1">
    <property type="nucleotide sequence ID" value="NZ_WOWP01000021.1"/>
</dbReference>
<evidence type="ECO:0000256" key="9">
    <source>
        <dbReference type="ARBA" id="ARBA00060838"/>
    </source>
</evidence>
<feature type="binding site" description="axial binding residue" evidence="12">
    <location>
        <position position="288"/>
    </location>
    <ligand>
        <name>heme b</name>
        <dbReference type="ChEBI" id="CHEBI:60344"/>
    </ligand>
    <ligandPart>
        <name>Fe</name>
        <dbReference type="ChEBI" id="CHEBI:18248"/>
    </ligandPart>
</feature>
<dbReference type="FunFam" id="1.10.420.10:FF:000002">
    <property type="entry name" value="Catalase-peroxidase"/>
    <property type="match status" value="1"/>
</dbReference>
<dbReference type="AlphaFoldDB" id="A0A6N8HDE4"/>
<dbReference type="GO" id="GO:0005829">
    <property type="term" value="C:cytosol"/>
    <property type="evidence" value="ECO:0007669"/>
    <property type="project" value="UniProtKB-ARBA"/>
</dbReference>
<dbReference type="Proteomes" id="UP000433945">
    <property type="component" value="Unassembled WGS sequence"/>
</dbReference>
<dbReference type="EC" id="1.11.1.21" evidence="10 12"/>
<evidence type="ECO:0000256" key="11">
    <source>
        <dbReference type="ARBA" id="ARBA00074141"/>
    </source>
</evidence>
<dbReference type="GO" id="GO:0020037">
    <property type="term" value="F:heme binding"/>
    <property type="evidence" value="ECO:0007669"/>
    <property type="project" value="InterPro"/>
</dbReference>
<evidence type="ECO:0000256" key="3">
    <source>
        <dbReference type="ARBA" id="ARBA00022723"/>
    </source>
</evidence>
<dbReference type="CDD" id="cd00649">
    <property type="entry name" value="catalase_peroxidase_1"/>
    <property type="match status" value="1"/>
</dbReference>
<feature type="cross-link" description="Tryptophyl-tyrosyl-methioninium (Tyr-Met) (with Trp-100)" evidence="12">
    <location>
        <begin position="247"/>
        <end position="273"/>
    </location>
</feature>
<dbReference type="InterPro" id="IPR010255">
    <property type="entry name" value="Haem_peroxidase_sf"/>
</dbReference>
<comment type="catalytic activity">
    <reaction evidence="8 12 13">
        <text>H2O2 + AH2 = A + 2 H2O</text>
        <dbReference type="Rhea" id="RHEA:30275"/>
        <dbReference type="ChEBI" id="CHEBI:13193"/>
        <dbReference type="ChEBI" id="CHEBI:15377"/>
        <dbReference type="ChEBI" id="CHEBI:16240"/>
        <dbReference type="ChEBI" id="CHEBI:17499"/>
        <dbReference type="EC" id="1.11.1.21"/>
    </reaction>
</comment>